<keyword evidence="3" id="KW-0808">Transferase</keyword>
<protein>
    <submittedName>
        <fullName evidence="9">Uncharacterized protein</fullName>
    </submittedName>
</protein>
<evidence type="ECO:0000256" key="8">
    <source>
        <dbReference type="SAM" id="Phobius"/>
    </source>
</evidence>
<dbReference type="Pfam" id="PF03552">
    <property type="entry name" value="Cellulose_synt"/>
    <property type="match status" value="1"/>
</dbReference>
<gene>
    <name evidence="9" type="ORF">Gotri_014086</name>
</gene>
<keyword evidence="2" id="KW-0328">Glycosyltransferase</keyword>
<reference evidence="9 10" key="1">
    <citation type="journal article" date="2019" name="Genome Biol. Evol.">
        <title>Insights into the evolution of the New World diploid cottons (Gossypium, subgenus Houzingenia) based on genome sequencing.</title>
        <authorList>
            <person name="Grover C.E."/>
            <person name="Arick M.A. 2nd"/>
            <person name="Thrash A."/>
            <person name="Conover J.L."/>
            <person name="Sanders W.S."/>
            <person name="Peterson D.G."/>
            <person name="Frelichowski J.E."/>
            <person name="Scheffler J.A."/>
            <person name="Scheffler B.E."/>
            <person name="Wendel J.F."/>
        </authorList>
    </citation>
    <scope>NUCLEOTIDE SEQUENCE [LARGE SCALE GENOMIC DNA]</scope>
    <source>
        <strain evidence="9">8</strain>
        <tissue evidence="9">Leaf</tissue>
    </source>
</reference>
<dbReference type="AlphaFoldDB" id="A0A7J9DW18"/>
<keyword evidence="7" id="KW-0961">Cell wall biogenesis/degradation</keyword>
<dbReference type="InterPro" id="IPR005150">
    <property type="entry name" value="Cellulose_synth"/>
</dbReference>
<keyword evidence="4 8" id="KW-0812">Transmembrane</keyword>
<evidence type="ECO:0000256" key="3">
    <source>
        <dbReference type="ARBA" id="ARBA00022679"/>
    </source>
</evidence>
<comment type="subcellular location">
    <subcellularLocation>
        <location evidence="1">Endomembrane system</location>
    </subcellularLocation>
</comment>
<dbReference type="GO" id="GO:0016020">
    <property type="term" value="C:membrane"/>
    <property type="evidence" value="ECO:0007669"/>
    <property type="project" value="InterPro"/>
</dbReference>
<keyword evidence="10" id="KW-1185">Reference proteome</keyword>
<feature type="transmembrane region" description="Helical" evidence="8">
    <location>
        <begin position="81"/>
        <end position="101"/>
    </location>
</feature>
<organism evidence="9 10">
    <name type="scientific">Gossypium trilobum</name>
    <dbReference type="NCBI Taxonomy" id="34281"/>
    <lineage>
        <taxon>Eukaryota</taxon>
        <taxon>Viridiplantae</taxon>
        <taxon>Streptophyta</taxon>
        <taxon>Embryophyta</taxon>
        <taxon>Tracheophyta</taxon>
        <taxon>Spermatophyta</taxon>
        <taxon>Magnoliopsida</taxon>
        <taxon>eudicotyledons</taxon>
        <taxon>Gunneridae</taxon>
        <taxon>Pentapetalae</taxon>
        <taxon>rosids</taxon>
        <taxon>malvids</taxon>
        <taxon>Malvales</taxon>
        <taxon>Malvaceae</taxon>
        <taxon>Malvoideae</taxon>
        <taxon>Gossypium</taxon>
    </lineage>
</organism>
<dbReference type="GO" id="GO:0071555">
    <property type="term" value="P:cell wall organization"/>
    <property type="evidence" value="ECO:0007669"/>
    <property type="project" value="UniProtKB-KW"/>
</dbReference>
<evidence type="ECO:0000313" key="9">
    <source>
        <dbReference type="EMBL" id="MBA0764798.1"/>
    </source>
</evidence>
<evidence type="ECO:0000256" key="2">
    <source>
        <dbReference type="ARBA" id="ARBA00022676"/>
    </source>
</evidence>
<proteinExistence type="predicted"/>
<name>A0A7J9DW18_9ROSI</name>
<dbReference type="GO" id="GO:0016760">
    <property type="term" value="F:cellulose synthase (UDP-forming) activity"/>
    <property type="evidence" value="ECO:0007669"/>
    <property type="project" value="InterPro"/>
</dbReference>
<evidence type="ECO:0000256" key="7">
    <source>
        <dbReference type="ARBA" id="ARBA00023316"/>
    </source>
</evidence>
<feature type="transmembrane region" description="Helical" evidence="8">
    <location>
        <begin position="26"/>
        <end position="44"/>
    </location>
</feature>
<evidence type="ECO:0000256" key="5">
    <source>
        <dbReference type="ARBA" id="ARBA00022989"/>
    </source>
</evidence>
<dbReference type="GO" id="GO:0030244">
    <property type="term" value="P:cellulose biosynthetic process"/>
    <property type="evidence" value="ECO:0007669"/>
    <property type="project" value="InterPro"/>
</dbReference>
<accession>A0A7J9DW18</accession>
<dbReference type="Proteomes" id="UP000593568">
    <property type="component" value="Unassembled WGS sequence"/>
</dbReference>
<keyword evidence="5 8" id="KW-1133">Transmembrane helix</keyword>
<comment type="caution">
    <text evidence="9">The sequence shown here is derived from an EMBL/GenBank/DDBJ whole genome shotgun (WGS) entry which is preliminary data.</text>
</comment>
<sequence length="334" mass="38128">MSQLKHLEEVLLTGDPIRTWWNEQRIWMMKAIISYTIGMLNAVLKLLGLKEANFVPTNKVADDEQITFYQKGLFNFQASTVVLTPLITLVTLNMICFAAGATRTVVDGSFNAMFGQIFLSFYVLMVQYPFIDGMIFRRDKGRVPTSVTLLSLAISASFLCFGSLIIKSLNSQAEQFSNIYRVGVRLVWVLGWKSGIIKWVVERGFKVIRGVRETPTYRCKVGLRAYEMFDHGSVGCRYSRKCAYIRNVLKRAIIGQKEYVEKLFKVLVALPPSLIFRVLYSQNSRIVCATEQYEKPVPKFKFSHKWLEGKRVLNEHEGVSGSDPEKADKEEAPF</sequence>
<dbReference type="EMBL" id="JABEZW010000005">
    <property type="protein sequence ID" value="MBA0764798.1"/>
    <property type="molecule type" value="Genomic_DNA"/>
</dbReference>
<evidence type="ECO:0000256" key="6">
    <source>
        <dbReference type="ARBA" id="ARBA00023136"/>
    </source>
</evidence>
<feature type="transmembrane region" description="Helical" evidence="8">
    <location>
        <begin position="143"/>
        <end position="166"/>
    </location>
</feature>
<dbReference type="PANTHER" id="PTHR13301">
    <property type="entry name" value="X-BOX TRANSCRIPTION FACTOR-RELATED"/>
    <property type="match status" value="1"/>
</dbReference>
<keyword evidence="6 8" id="KW-0472">Membrane</keyword>
<dbReference type="GO" id="GO:0012505">
    <property type="term" value="C:endomembrane system"/>
    <property type="evidence" value="ECO:0007669"/>
    <property type="project" value="UniProtKB-SubCell"/>
</dbReference>
<evidence type="ECO:0000313" key="10">
    <source>
        <dbReference type="Proteomes" id="UP000593568"/>
    </source>
</evidence>
<feature type="transmembrane region" description="Helical" evidence="8">
    <location>
        <begin position="113"/>
        <end position="131"/>
    </location>
</feature>
<evidence type="ECO:0000256" key="4">
    <source>
        <dbReference type="ARBA" id="ARBA00022692"/>
    </source>
</evidence>
<evidence type="ECO:0000256" key="1">
    <source>
        <dbReference type="ARBA" id="ARBA00004308"/>
    </source>
</evidence>